<dbReference type="InterPro" id="IPR001138">
    <property type="entry name" value="Zn2Cys6_DnaBD"/>
</dbReference>
<dbReference type="SUPFAM" id="SSF57701">
    <property type="entry name" value="Zn2/Cys6 DNA-binding domain"/>
    <property type="match status" value="1"/>
</dbReference>
<evidence type="ECO:0000256" key="3">
    <source>
        <dbReference type="SAM" id="MobiDB-lite"/>
    </source>
</evidence>
<feature type="compositionally biased region" description="Low complexity" evidence="3">
    <location>
        <begin position="157"/>
        <end position="172"/>
    </location>
</feature>
<accession>X8J482</accession>
<dbReference type="PANTHER" id="PTHR37534">
    <property type="entry name" value="TRANSCRIPTIONAL ACTIVATOR PROTEIN UGA3"/>
    <property type="match status" value="1"/>
</dbReference>
<dbReference type="GO" id="GO:0000976">
    <property type="term" value="F:transcription cis-regulatory region binding"/>
    <property type="evidence" value="ECO:0007669"/>
    <property type="project" value="TreeGrafter"/>
</dbReference>
<proteinExistence type="predicted"/>
<organism evidence="5 6">
    <name type="scientific">Rhizoctonia solani AG-3 Rhs1AP</name>
    <dbReference type="NCBI Taxonomy" id="1086054"/>
    <lineage>
        <taxon>Eukaryota</taxon>
        <taxon>Fungi</taxon>
        <taxon>Dikarya</taxon>
        <taxon>Basidiomycota</taxon>
        <taxon>Agaricomycotina</taxon>
        <taxon>Agaricomycetes</taxon>
        <taxon>Cantharellales</taxon>
        <taxon>Ceratobasidiaceae</taxon>
        <taxon>Rhizoctonia</taxon>
    </lineage>
</organism>
<dbReference type="Pfam" id="PF11951">
    <property type="entry name" value="Fungal_trans_2"/>
    <property type="match status" value="1"/>
</dbReference>
<dbReference type="Proteomes" id="UP000030108">
    <property type="component" value="Unassembled WGS sequence"/>
</dbReference>
<evidence type="ECO:0000256" key="1">
    <source>
        <dbReference type="ARBA" id="ARBA00004123"/>
    </source>
</evidence>
<dbReference type="InterPro" id="IPR036864">
    <property type="entry name" value="Zn2-C6_fun-type_DNA-bd_sf"/>
</dbReference>
<dbReference type="GO" id="GO:0000981">
    <property type="term" value="F:DNA-binding transcription factor activity, RNA polymerase II-specific"/>
    <property type="evidence" value="ECO:0007669"/>
    <property type="project" value="InterPro"/>
</dbReference>
<comment type="caution">
    <text evidence="5">The sequence shown here is derived from an EMBL/GenBank/DDBJ whole genome shotgun (WGS) entry which is preliminary data.</text>
</comment>
<name>X8J482_9AGAM</name>
<dbReference type="Pfam" id="PF00172">
    <property type="entry name" value="Zn_clus"/>
    <property type="match status" value="1"/>
</dbReference>
<keyword evidence="2" id="KW-0539">Nucleus</keyword>
<comment type="subcellular location">
    <subcellularLocation>
        <location evidence="1">Nucleus</location>
    </subcellularLocation>
</comment>
<dbReference type="GO" id="GO:0008270">
    <property type="term" value="F:zinc ion binding"/>
    <property type="evidence" value="ECO:0007669"/>
    <property type="project" value="InterPro"/>
</dbReference>
<dbReference type="PROSITE" id="PS00463">
    <property type="entry name" value="ZN2_CY6_FUNGAL_1"/>
    <property type="match status" value="1"/>
</dbReference>
<sequence length="636" mass="70540">MPTSRSTTGCLACKTKRKKCSESKPQCLRCAATGSSCVYEYIELSEGDRNRIKRTRPAPRTLVGQSRARAHPGTPSANLEEIKIQPQDRSPGGCNQVAANVSDSVLGTTMVANTGMLLESIDTSNPWVSLSSFNGSLQHLSTDFHVSAGFTPSTANSGPLTGSSSTSDSMPMTTGQASLLEALFSLGQSPNSPSQHLHLESNSRANSCLTLSSNLSNIEMQDDVQTSEDEDEDPEGVVSTICRVPVLDKTAEGNALPFLLQSYATWIRRMAFEPLKMTHIARDFVFRHFADREASRWILTLLANIGSKIGTTEFAQGKNDPMLSALQYAVRRRLGVVRSDLNKTELVRALDSALETMVIHFFVSPVNDVVTLRQEAAPIFRQLCPGPSDGAIDLQALLHHPLVCLRQYAHIDILFSVIMDFPTLFQYDVAGPGSQPLHLDSQMVEIQGNNCLQWLHGTPDQLTLLFTKMKSMRQNGLAPTTEMVASFEDEIRELQPFNSSSSESFLVIVRFIVQECWRQVAFVYLYMAVCGDPSNSPRVKQAFKHFAKLLQGIKPGRSPDEFFRMIVLLMAPAAHRKRDRENIWRRLVELYTPGRIFQASRNLVSVVEDYWGRADAEGRPIVWSDVAVSRIRILGI</sequence>
<evidence type="ECO:0000313" key="5">
    <source>
        <dbReference type="EMBL" id="EUC56359.1"/>
    </source>
</evidence>
<reference evidence="6" key="1">
    <citation type="journal article" date="2014" name="Genome Announc.">
        <title>Draft genome sequence of the plant-pathogenic soil fungus Rhizoctonia solani anastomosis group 3 strain Rhs1AP.</title>
        <authorList>
            <person name="Cubeta M.A."/>
            <person name="Thomas E."/>
            <person name="Dean R.A."/>
            <person name="Jabaji S."/>
            <person name="Neate S.M."/>
            <person name="Tavantzis S."/>
            <person name="Toda T."/>
            <person name="Vilgalys R."/>
            <person name="Bharathan N."/>
            <person name="Fedorova-Abrams N."/>
            <person name="Pakala S.B."/>
            <person name="Pakala S.M."/>
            <person name="Zafar N."/>
            <person name="Joardar V."/>
            <person name="Losada L."/>
            <person name="Nierman W.C."/>
        </authorList>
    </citation>
    <scope>NUCLEOTIDE SEQUENCE [LARGE SCALE GENOMIC DNA]</scope>
    <source>
        <strain evidence="6">AG-3</strain>
    </source>
</reference>
<dbReference type="GO" id="GO:0045944">
    <property type="term" value="P:positive regulation of transcription by RNA polymerase II"/>
    <property type="evidence" value="ECO:0007669"/>
    <property type="project" value="TreeGrafter"/>
</dbReference>
<feature type="region of interest" description="Disordered" evidence="3">
    <location>
        <begin position="153"/>
        <end position="172"/>
    </location>
</feature>
<dbReference type="AlphaFoldDB" id="X8J482"/>
<protein>
    <submittedName>
        <fullName evidence="5">Fungal-specific transcription factor domain protein</fullName>
    </submittedName>
</protein>
<feature type="region of interest" description="Disordered" evidence="3">
    <location>
        <begin position="50"/>
        <end position="75"/>
    </location>
</feature>
<dbReference type="InterPro" id="IPR021858">
    <property type="entry name" value="Fun_TF"/>
</dbReference>
<feature type="domain" description="Zn(2)-C6 fungal-type" evidence="4">
    <location>
        <begin position="9"/>
        <end position="39"/>
    </location>
</feature>
<dbReference type="GO" id="GO:0005634">
    <property type="term" value="C:nucleus"/>
    <property type="evidence" value="ECO:0007669"/>
    <property type="project" value="UniProtKB-SubCell"/>
</dbReference>
<dbReference type="CDD" id="cd00067">
    <property type="entry name" value="GAL4"/>
    <property type="match status" value="1"/>
</dbReference>
<dbReference type="SMART" id="SM00066">
    <property type="entry name" value="GAL4"/>
    <property type="match status" value="1"/>
</dbReference>
<evidence type="ECO:0000256" key="2">
    <source>
        <dbReference type="ARBA" id="ARBA00023242"/>
    </source>
</evidence>
<evidence type="ECO:0000313" key="6">
    <source>
        <dbReference type="Proteomes" id="UP000030108"/>
    </source>
</evidence>
<gene>
    <name evidence="5" type="ORF">RSOL_174510</name>
</gene>
<dbReference type="EMBL" id="JATN01000322">
    <property type="protein sequence ID" value="EUC56359.1"/>
    <property type="molecule type" value="Genomic_DNA"/>
</dbReference>
<evidence type="ECO:0000259" key="4">
    <source>
        <dbReference type="PROSITE" id="PS50048"/>
    </source>
</evidence>
<dbReference type="Gene3D" id="4.10.240.10">
    <property type="entry name" value="Zn(2)-C6 fungal-type DNA-binding domain"/>
    <property type="match status" value="1"/>
</dbReference>
<dbReference type="PANTHER" id="PTHR37534:SF7">
    <property type="entry name" value="TRANSCRIPTIONAL ACTIVATOR PROTEIN UGA3"/>
    <property type="match status" value="1"/>
</dbReference>
<dbReference type="OrthoDB" id="5419315at2759"/>
<dbReference type="PROSITE" id="PS50048">
    <property type="entry name" value="ZN2_CY6_FUNGAL_2"/>
    <property type="match status" value="1"/>
</dbReference>